<gene>
    <name evidence="2" type="ORF">EX30DRAFT_343356</name>
</gene>
<organism evidence="2 3">
    <name type="scientific">Ascodesmis nigricans</name>
    <dbReference type="NCBI Taxonomy" id="341454"/>
    <lineage>
        <taxon>Eukaryota</taxon>
        <taxon>Fungi</taxon>
        <taxon>Dikarya</taxon>
        <taxon>Ascomycota</taxon>
        <taxon>Pezizomycotina</taxon>
        <taxon>Pezizomycetes</taxon>
        <taxon>Pezizales</taxon>
        <taxon>Ascodesmidaceae</taxon>
        <taxon>Ascodesmis</taxon>
    </lineage>
</organism>
<dbReference type="AlphaFoldDB" id="A0A4S2MRA7"/>
<dbReference type="Proteomes" id="UP000298138">
    <property type="component" value="Unassembled WGS sequence"/>
</dbReference>
<proteinExistence type="predicted"/>
<feature type="region of interest" description="Disordered" evidence="1">
    <location>
        <begin position="12"/>
        <end position="51"/>
    </location>
</feature>
<dbReference type="InParanoid" id="A0A4S2MRA7"/>
<protein>
    <submittedName>
        <fullName evidence="2">Uncharacterized protein</fullName>
    </submittedName>
</protein>
<sequence length="90" mass="9435">MGQVLYREIASPAVKTASHSSPLPPSSNPQSNPTSSPAPPPSPESSPSSPSSWLALLSVLASSLEVQAAVASYYTKQLFVVYSAVCWLMN</sequence>
<keyword evidence="3" id="KW-1185">Reference proteome</keyword>
<evidence type="ECO:0000256" key="1">
    <source>
        <dbReference type="SAM" id="MobiDB-lite"/>
    </source>
</evidence>
<evidence type="ECO:0000313" key="3">
    <source>
        <dbReference type="Proteomes" id="UP000298138"/>
    </source>
</evidence>
<reference evidence="2 3" key="1">
    <citation type="submission" date="2019-04" db="EMBL/GenBank/DDBJ databases">
        <title>Comparative genomics and transcriptomics to analyze fruiting body development in filamentous ascomycetes.</title>
        <authorList>
            <consortium name="DOE Joint Genome Institute"/>
            <person name="Lutkenhaus R."/>
            <person name="Traeger S."/>
            <person name="Breuer J."/>
            <person name="Kuo A."/>
            <person name="Lipzen A."/>
            <person name="Pangilinan J."/>
            <person name="Dilworth D."/>
            <person name="Sandor L."/>
            <person name="Poggeler S."/>
            <person name="Barry K."/>
            <person name="Grigoriev I.V."/>
            <person name="Nowrousian M."/>
        </authorList>
    </citation>
    <scope>NUCLEOTIDE SEQUENCE [LARGE SCALE GENOMIC DNA]</scope>
    <source>
        <strain evidence="2 3">CBS 389.68</strain>
    </source>
</reference>
<dbReference type="EMBL" id="ML220143">
    <property type="protein sequence ID" value="TGZ78299.1"/>
    <property type="molecule type" value="Genomic_DNA"/>
</dbReference>
<evidence type="ECO:0000313" key="2">
    <source>
        <dbReference type="EMBL" id="TGZ78299.1"/>
    </source>
</evidence>
<name>A0A4S2MRA7_9PEZI</name>
<accession>A0A4S2MRA7</accession>